<dbReference type="EMBL" id="AHBW01000046">
    <property type="protein sequence ID" value="EHK82639.1"/>
    <property type="molecule type" value="Genomic_DNA"/>
</dbReference>
<accession>H0JTU8</accession>
<evidence type="ECO:0000313" key="2">
    <source>
        <dbReference type="Proteomes" id="UP000005064"/>
    </source>
</evidence>
<reference evidence="1 2" key="1">
    <citation type="submission" date="2011-12" db="EMBL/GenBank/DDBJ databases">
        <authorList>
            <person name="Kriszt B."/>
            <person name="Tancsics A."/>
            <person name="Cserhati M."/>
            <person name="Toth A."/>
            <person name="Nagy I."/>
            <person name="Horvath B."/>
            <person name="Tamura T."/>
            <person name="Kukolya J."/>
            <person name="Szoboszlay S."/>
        </authorList>
    </citation>
    <scope>NUCLEOTIDE SEQUENCE [LARGE SCALE GENOMIC DNA]</scope>
    <source>
        <strain evidence="1 2">AK37</strain>
    </source>
</reference>
<protein>
    <submittedName>
        <fullName evidence="1">Uncharacterized protein</fullName>
    </submittedName>
</protein>
<dbReference type="Proteomes" id="UP000005064">
    <property type="component" value="Unassembled WGS sequence"/>
</dbReference>
<dbReference type="AlphaFoldDB" id="H0JTU8"/>
<sequence>MTFERGADKSVYAVNVDGLFDECALRGCQRIEPGSEAGPAARRGQLIEGRGLLLFGFDSAGALRRVGECSRFMSWFKNGSGDRDVAPLGRSCHPVALRLVTSFGAAG</sequence>
<dbReference type="PATRIC" id="fig|1114960.4.peg.3167"/>
<organism evidence="1 2">
    <name type="scientific">Rhodococcus pyridinivorans AK37</name>
    <dbReference type="NCBI Taxonomy" id="1114960"/>
    <lineage>
        <taxon>Bacteria</taxon>
        <taxon>Bacillati</taxon>
        <taxon>Actinomycetota</taxon>
        <taxon>Actinomycetes</taxon>
        <taxon>Mycobacteriales</taxon>
        <taxon>Nocardiaceae</taxon>
        <taxon>Rhodococcus</taxon>
    </lineage>
</organism>
<gene>
    <name evidence="1" type="ORF">AK37_15588</name>
</gene>
<comment type="caution">
    <text evidence="1">The sequence shown here is derived from an EMBL/GenBank/DDBJ whole genome shotgun (WGS) entry which is preliminary data.</text>
</comment>
<name>H0JTU8_9NOCA</name>
<proteinExistence type="predicted"/>
<evidence type="ECO:0000313" key="1">
    <source>
        <dbReference type="EMBL" id="EHK82639.1"/>
    </source>
</evidence>